<reference evidence="1" key="1">
    <citation type="journal article" date="2008" name="Nature">
        <title>The amphioxus genome and the evolution of the chordate karyotype.</title>
        <authorList>
            <consortium name="US DOE Joint Genome Institute (JGI-PGF)"/>
            <person name="Putnam N.H."/>
            <person name="Butts T."/>
            <person name="Ferrier D.E.K."/>
            <person name="Furlong R.F."/>
            <person name="Hellsten U."/>
            <person name="Kawashima T."/>
            <person name="Robinson-Rechavi M."/>
            <person name="Shoguchi E."/>
            <person name="Terry A."/>
            <person name="Yu J.-K."/>
            <person name="Benito-Gutierrez E.L."/>
            <person name="Dubchak I."/>
            <person name="Garcia-Fernandez J."/>
            <person name="Gibson-Brown J.J."/>
            <person name="Grigoriev I.V."/>
            <person name="Horton A.C."/>
            <person name="de Jong P.J."/>
            <person name="Jurka J."/>
            <person name="Kapitonov V.V."/>
            <person name="Kohara Y."/>
            <person name="Kuroki Y."/>
            <person name="Lindquist E."/>
            <person name="Lucas S."/>
            <person name="Osoegawa K."/>
            <person name="Pennacchio L.A."/>
            <person name="Salamov A.A."/>
            <person name="Satou Y."/>
            <person name="Sauka-Spengler T."/>
            <person name="Schmutz J."/>
            <person name="Shin-I T."/>
            <person name="Toyoda A."/>
            <person name="Bronner-Fraser M."/>
            <person name="Fujiyama A."/>
            <person name="Holland L.Z."/>
            <person name="Holland P.W.H."/>
            <person name="Satoh N."/>
            <person name="Rokhsar D.S."/>
        </authorList>
    </citation>
    <scope>NUCLEOTIDE SEQUENCE [LARGE SCALE GENOMIC DNA]</scope>
    <source>
        <strain evidence="1">S238N-H82</strain>
        <tissue evidence="1">Testes</tissue>
    </source>
</reference>
<proteinExistence type="predicted"/>
<name>C3ZY86_BRAFL</name>
<feature type="non-terminal residue" evidence="1">
    <location>
        <position position="62"/>
    </location>
</feature>
<organism>
    <name type="scientific">Branchiostoma floridae</name>
    <name type="common">Florida lancelet</name>
    <name type="synonym">Amphioxus</name>
    <dbReference type="NCBI Taxonomy" id="7739"/>
    <lineage>
        <taxon>Eukaryota</taxon>
        <taxon>Metazoa</taxon>
        <taxon>Chordata</taxon>
        <taxon>Cephalochordata</taxon>
        <taxon>Leptocardii</taxon>
        <taxon>Amphioxiformes</taxon>
        <taxon>Branchiostomatidae</taxon>
        <taxon>Branchiostoma</taxon>
    </lineage>
</organism>
<sequence>MYVLPSIATSSCKTVNNSSCMFYLALLLHPVKQVNNSSCMFYLHVTATSSCKTGNNSSCMFY</sequence>
<dbReference type="InParanoid" id="C3ZY86"/>
<accession>C3ZY86</accession>
<evidence type="ECO:0000313" key="1">
    <source>
        <dbReference type="EMBL" id="EEN42482.1"/>
    </source>
</evidence>
<dbReference type="EMBL" id="GG666723">
    <property type="protein sequence ID" value="EEN42482.1"/>
    <property type="molecule type" value="Genomic_DNA"/>
</dbReference>
<gene>
    <name evidence="1" type="ORF">BRAFLDRAFT_249618</name>
</gene>
<dbReference type="AlphaFoldDB" id="C3ZY86"/>
<protein>
    <submittedName>
        <fullName evidence="1">Uncharacterized protein</fullName>
    </submittedName>
</protein>